<evidence type="ECO:0000256" key="6">
    <source>
        <dbReference type="HAMAP-Rule" id="MF_00227"/>
    </source>
</evidence>
<dbReference type="EMBL" id="SMFL01000006">
    <property type="protein sequence ID" value="TDE13902.1"/>
    <property type="molecule type" value="Genomic_DNA"/>
</dbReference>
<comment type="similarity">
    <text evidence="6">Belongs to the RnpA family.</text>
</comment>
<keyword evidence="1 6" id="KW-0819">tRNA processing</keyword>
<reference evidence="7 8" key="1">
    <citation type="submission" date="2019-03" db="EMBL/GenBank/DDBJ databases">
        <title>Dyadobacter AR-3-6 sp. nov., isolated from arctic soil.</title>
        <authorList>
            <person name="Chaudhary D.K."/>
        </authorList>
    </citation>
    <scope>NUCLEOTIDE SEQUENCE [LARGE SCALE GENOMIC DNA]</scope>
    <source>
        <strain evidence="7 8">AR-3-6</strain>
    </source>
</reference>
<dbReference type="OrthoDB" id="1524972at2"/>
<dbReference type="EC" id="3.1.26.5" evidence="6"/>
<protein>
    <recommendedName>
        <fullName evidence="6">Ribonuclease P protein component</fullName>
        <shortName evidence="6">RNase P protein</shortName>
        <shortName evidence="6">RNaseP protein</shortName>
        <ecNumber evidence="6">3.1.26.5</ecNumber>
    </recommendedName>
    <alternativeName>
        <fullName evidence="6">Protein C5</fullName>
    </alternativeName>
</protein>
<dbReference type="Proteomes" id="UP000294850">
    <property type="component" value="Unassembled WGS sequence"/>
</dbReference>
<dbReference type="HAMAP" id="MF_00227">
    <property type="entry name" value="RNase_P"/>
    <property type="match status" value="1"/>
</dbReference>
<keyword evidence="4 6" id="KW-0378">Hydrolase</keyword>
<keyword evidence="2 6" id="KW-0540">Nuclease</keyword>
<comment type="catalytic activity">
    <reaction evidence="6">
        <text>Endonucleolytic cleavage of RNA, removing 5'-extranucleotides from tRNA precursor.</text>
        <dbReference type="EC" id="3.1.26.5"/>
    </reaction>
</comment>
<dbReference type="InterPro" id="IPR014721">
    <property type="entry name" value="Ribsml_uS5_D2-typ_fold_subgr"/>
</dbReference>
<comment type="subunit">
    <text evidence="6">Consists of a catalytic RNA component (M1 or rnpB) and a protein subunit.</text>
</comment>
<evidence type="ECO:0000256" key="1">
    <source>
        <dbReference type="ARBA" id="ARBA00022694"/>
    </source>
</evidence>
<evidence type="ECO:0000313" key="8">
    <source>
        <dbReference type="Proteomes" id="UP000294850"/>
    </source>
</evidence>
<evidence type="ECO:0000256" key="3">
    <source>
        <dbReference type="ARBA" id="ARBA00022759"/>
    </source>
</evidence>
<dbReference type="GO" id="GO:0004526">
    <property type="term" value="F:ribonuclease P activity"/>
    <property type="evidence" value="ECO:0007669"/>
    <property type="project" value="UniProtKB-UniRule"/>
</dbReference>
<dbReference type="InterPro" id="IPR020568">
    <property type="entry name" value="Ribosomal_Su5_D2-typ_SF"/>
</dbReference>
<accession>A0A4R5DIG2</accession>
<dbReference type="Pfam" id="PF00825">
    <property type="entry name" value="Ribonuclease_P"/>
    <property type="match status" value="1"/>
</dbReference>
<evidence type="ECO:0000256" key="5">
    <source>
        <dbReference type="ARBA" id="ARBA00022884"/>
    </source>
</evidence>
<evidence type="ECO:0000256" key="2">
    <source>
        <dbReference type="ARBA" id="ARBA00022722"/>
    </source>
</evidence>
<organism evidence="7 8">
    <name type="scientific">Dyadobacter psychrotolerans</name>
    <dbReference type="NCBI Taxonomy" id="2541721"/>
    <lineage>
        <taxon>Bacteria</taxon>
        <taxon>Pseudomonadati</taxon>
        <taxon>Bacteroidota</taxon>
        <taxon>Cytophagia</taxon>
        <taxon>Cytophagales</taxon>
        <taxon>Spirosomataceae</taxon>
        <taxon>Dyadobacter</taxon>
    </lineage>
</organism>
<dbReference type="SUPFAM" id="SSF54211">
    <property type="entry name" value="Ribosomal protein S5 domain 2-like"/>
    <property type="match status" value="1"/>
</dbReference>
<comment type="caution">
    <text evidence="7">The sequence shown here is derived from an EMBL/GenBank/DDBJ whole genome shotgun (WGS) entry which is preliminary data.</text>
</comment>
<sequence length="139" mass="16240">MKQKFGKNERLCDPRLIGKLFKRGSSDVQTFYLFPFRVLYIYDKENPPSFPQVLFSVSKKQFKKAVDRNLIRRRCREAYRLNKQSLVTSPPESRPSYIAFLYLAKEITTYDVIEPAMKQTLKKLGKVPPALLKSQTDNS</sequence>
<proteinExistence type="inferred from homology"/>
<gene>
    <name evidence="6" type="primary">rnpA</name>
    <name evidence="7" type="ORF">E0F88_18645</name>
</gene>
<keyword evidence="8" id="KW-1185">Reference proteome</keyword>
<dbReference type="GO" id="GO:0000049">
    <property type="term" value="F:tRNA binding"/>
    <property type="evidence" value="ECO:0007669"/>
    <property type="project" value="UniProtKB-UniRule"/>
</dbReference>
<dbReference type="AlphaFoldDB" id="A0A4R5DIG2"/>
<dbReference type="InterPro" id="IPR000100">
    <property type="entry name" value="RNase_P"/>
</dbReference>
<dbReference type="RefSeq" id="WP_131959777.1">
    <property type="nucleotide sequence ID" value="NZ_SMFL01000006.1"/>
</dbReference>
<name>A0A4R5DIG2_9BACT</name>
<comment type="function">
    <text evidence="6">RNaseP catalyzes the removal of the 5'-leader sequence from pre-tRNA to produce the mature 5'-terminus. It can also cleave other RNA substrates such as 4.5S RNA. The protein component plays an auxiliary but essential role in vivo by binding to the 5'-leader sequence and broadening the substrate specificity of the ribozyme.</text>
</comment>
<dbReference type="Gene3D" id="3.30.230.10">
    <property type="match status" value="1"/>
</dbReference>
<keyword evidence="5 6" id="KW-0694">RNA-binding</keyword>
<keyword evidence="3 6" id="KW-0255">Endonuclease</keyword>
<dbReference type="GO" id="GO:0001682">
    <property type="term" value="P:tRNA 5'-leader removal"/>
    <property type="evidence" value="ECO:0007669"/>
    <property type="project" value="UniProtKB-UniRule"/>
</dbReference>
<evidence type="ECO:0000256" key="4">
    <source>
        <dbReference type="ARBA" id="ARBA00022801"/>
    </source>
</evidence>
<evidence type="ECO:0000313" key="7">
    <source>
        <dbReference type="EMBL" id="TDE13902.1"/>
    </source>
</evidence>